<keyword evidence="3" id="KW-1133">Transmembrane helix</keyword>
<name>A0A4D7B4P2_9HYPH</name>
<evidence type="ECO:0000313" key="6">
    <source>
        <dbReference type="Proteomes" id="UP000298781"/>
    </source>
</evidence>
<keyword evidence="3" id="KW-0472">Membrane</keyword>
<feature type="transmembrane region" description="Helical" evidence="3">
    <location>
        <begin position="27"/>
        <end position="50"/>
    </location>
</feature>
<dbReference type="InterPro" id="IPR003362">
    <property type="entry name" value="Bact_transf"/>
</dbReference>
<evidence type="ECO:0000313" key="5">
    <source>
        <dbReference type="EMBL" id="QCI68404.1"/>
    </source>
</evidence>
<accession>A0A4D7B4P2</accession>
<dbReference type="GO" id="GO:0016780">
    <property type="term" value="F:phosphotransferase activity, for other substituted phosphate groups"/>
    <property type="evidence" value="ECO:0007669"/>
    <property type="project" value="TreeGrafter"/>
</dbReference>
<protein>
    <submittedName>
        <fullName evidence="5">Sugar transferase</fullName>
    </submittedName>
</protein>
<evidence type="ECO:0000256" key="1">
    <source>
        <dbReference type="ARBA" id="ARBA00006464"/>
    </source>
</evidence>
<dbReference type="GO" id="GO:0000271">
    <property type="term" value="P:polysaccharide biosynthetic process"/>
    <property type="evidence" value="ECO:0007669"/>
    <property type="project" value="UniProtKB-KW"/>
</dbReference>
<proteinExistence type="inferred from homology"/>
<evidence type="ECO:0000259" key="4">
    <source>
        <dbReference type="Pfam" id="PF02397"/>
    </source>
</evidence>
<dbReference type="EMBL" id="CP039690">
    <property type="protein sequence ID" value="QCI68404.1"/>
    <property type="molecule type" value="Genomic_DNA"/>
</dbReference>
<organism evidence="5 6">
    <name type="scientific">Phreatobacter stygius</name>
    <dbReference type="NCBI Taxonomy" id="1940610"/>
    <lineage>
        <taxon>Bacteria</taxon>
        <taxon>Pseudomonadati</taxon>
        <taxon>Pseudomonadota</taxon>
        <taxon>Alphaproteobacteria</taxon>
        <taxon>Hyphomicrobiales</taxon>
        <taxon>Phreatobacteraceae</taxon>
        <taxon>Phreatobacter</taxon>
    </lineage>
</organism>
<dbReference type="KEGG" id="pstg:E8M01_31750"/>
<dbReference type="PANTHER" id="PTHR30576:SF0">
    <property type="entry name" value="UNDECAPRENYL-PHOSPHATE N-ACETYLGALACTOSAMINYL 1-PHOSPHATE TRANSFERASE-RELATED"/>
    <property type="match status" value="1"/>
</dbReference>
<feature type="domain" description="Bacterial sugar transferase" evidence="4">
    <location>
        <begin position="23"/>
        <end position="214"/>
    </location>
</feature>
<evidence type="ECO:0000256" key="3">
    <source>
        <dbReference type="SAM" id="Phobius"/>
    </source>
</evidence>
<reference evidence="5 6" key="1">
    <citation type="submission" date="2019-04" db="EMBL/GenBank/DDBJ databases">
        <title>Phreatobacter aquaticus sp. nov.</title>
        <authorList>
            <person name="Choi A."/>
        </authorList>
    </citation>
    <scope>NUCLEOTIDE SEQUENCE [LARGE SCALE GENOMIC DNA]</scope>
    <source>
        <strain evidence="5 6">KCTC 52518</strain>
    </source>
</reference>
<dbReference type="PANTHER" id="PTHR30576">
    <property type="entry name" value="COLANIC BIOSYNTHESIS UDP-GLUCOSE LIPID CARRIER TRANSFERASE"/>
    <property type="match status" value="1"/>
</dbReference>
<sequence>MKVRSISVDRPQVALASGATASRCLDILVATTALLLFGPLMLVIAVAIWLEGGRPILFSQLRLGRGGQPFRMYKFRKFSATCGVTGCPLTVAQDNRLTSIGRFLAASKLDELPQLWNVLRGDMAVVGPRPESLAFADCFRNGFERVLDHKPGLLGPCQIQFRNECRLYPTDADPASFYRDVLFPAKARLDLAYFPHRTLISDIGWIIRGVFAVLGWAPRGGTGVAQAQNWQAERP</sequence>
<comment type="similarity">
    <text evidence="1">Belongs to the bacterial sugar transferase family.</text>
</comment>
<dbReference type="AlphaFoldDB" id="A0A4D7B4P2"/>
<dbReference type="OrthoDB" id="9808602at2"/>
<gene>
    <name evidence="5" type="ORF">E8M01_31750</name>
</gene>
<dbReference type="Proteomes" id="UP000298781">
    <property type="component" value="Chromosome"/>
</dbReference>
<keyword evidence="2" id="KW-0270">Exopolysaccharide synthesis</keyword>
<dbReference type="RefSeq" id="WP_136963823.1">
    <property type="nucleotide sequence ID" value="NZ_CP039690.1"/>
</dbReference>
<keyword evidence="3" id="KW-0812">Transmembrane</keyword>
<keyword evidence="5" id="KW-0808">Transferase</keyword>
<keyword evidence="6" id="KW-1185">Reference proteome</keyword>
<dbReference type="Pfam" id="PF02397">
    <property type="entry name" value="Bac_transf"/>
    <property type="match status" value="1"/>
</dbReference>
<evidence type="ECO:0000256" key="2">
    <source>
        <dbReference type="ARBA" id="ARBA00023169"/>
    </source>
</evidence>